<feature type="compositionally biased region" description="Pro residues" evidence="5">
    <location>
        <begin position="443"/>
        <end position="456"/>
    </location>
</feature>
<sequence>MLRTHPPAVVKLDITASSLFSPTTICLFLQLASDTIYPKSPLQTRGTLTVFTIPSTRYLPFLGRRHRLVSNVAASRQLYALSRRAGVVQITGIVPRARLLAGPGPTQPSQSYTLSARRLMENNQSPPFHHPYGAPLPPPPPHPPHHTPQYSYPNDNSSGYLAYIASQYHPLYHQDSQPPPSSSSSIPHLTPTYPIPSSPITSNSLTASLYQSQLLPLTPQVLPILPLQPRNTSWKSPPPPENPLNTRPASQSPPPTTALAPTTSLPPKPKKAKTAARIARETARKLKHRERRRLGRRERRIASKKGDGEGEGEGEEQMMGSASDEGLENGSESGELDSGSPQPGHSDGFVTEKYLGVDVTGSDDGYTPKSSTGSVKGDEQSSFELDAVVKEFSNGPGSRRSSLMVSETEGGIAPPSRADRPGFNGTNDRRLGDGSRDQDNSPSHPPSGPRFQPPSGPRSQETYQFGRDRGAGRTRRDEDVFNFHSDSRGMHFPQTESGFRDRRSRDNDRRFGDRRGFHSDASRRHHDHDRERPAWVPTPAHERPILHVGRAATPEQYPAMVAAKRQRMDEGETEMDLDSQSDSSIADKAILLPSAVPEDNQDSAPIESGRTLENSEAETGRVLTDDANDNKSGKKLDVISMIRQAKKDLLGNRRDNTAEAGDFISLSGLDDEIRGAVLESNIPTGPRAGNTRSYDSRPTSHSIDRGVAPGTTALSTPLPPPPGLGGPPPGLGLSTNRKRSFSEMDPQPQPITLEQFPWLRPRGPTDHSNSLYTSVWLHKEIIDFHDYIKPQQYEHIVRHDLVRRLRELIQSRFEDADIQAFGSFAAEIYLPTSDMDIVLLSRQYLETSRPKYDSVPEIRKLARILRNSDIPQPGSLVPILSAKVPIIKYKDRLTGLSVDISFENPSGLIAIRTFNQWREVYPEMPKLALLLKQFLAIKGINEPFNGGLGSFSLICMIVSMLQLMPEASSGNWDGEENVALGRALMEFLDLYGSKFNTETTGIRVREPGYFKKTKRREFHNPGKPHLLAIEDPNDPSNNISKATYRILDIQRHFHQTYQRLSQRMNDLHDMPFDLRKHESVLAPMLGSFDYTPIIQQRRLMQQVFLNRNLGTPDELKRLGAVVSVDGEETPLPVPSWSNALVSKGNGIGADSSKSKVLQKTLKKQRRAAKVKSRTNQTNASAKPPTSGSKKKDRKDKKGKKKGKQAA</sequence>
<feature type="compositionally biased region" description="Basic and acidic residues" evidence="5">
    <location>
        <begin position="466"/>
        <end position="489"/>
    </location>
</feature>
<accession>A0AAV9USG5</accession>
<dbReference type="Pfam" id="PF03828">
    <property type="entry name" value="PAP_assoc"/>
    <property type="match status" value="1"/>
</dbReference>
<dbReference type="EMBL" id="JAVHNS010000008">
    <property type="protein sequence ID" value="KAK6346387.1"/>
    <property type="molecule type" value="Genomic_DNA"/>
</dbReference>
<dbReference type="CDD" id="cd05402">
    <property type="entry name" value="NT_PAP_TUTase"/>
    <property type="match status" value="1"/>
</dbReference>
<feature type="region of interest" description="Disordered" evidence="5">
    <location>
        <begin position="122"/>
        <end position="156"/>
    </location>
</feature>
<dbReference type="GO" id="GO:0031499">
    <property type="term" value="C:TRAMP complex"/>
    <property type="evidence" value="ECO:0007669"/>
    <property type="project" value="TreeGrafter"/>
</dbReference>
<evidence type="ECO:0000259" key="7">
    <source>
        <dbReference type="Pfam" id="PF22600"/>
    </source>
</evidence>
<feature type="compositionally biased region" description="Low complexity" evidence="5">
    <location>
        <begin position="328"/>
        <end position="340"/>
    </location>
</feature>
<dbReference type="InterPro" id="IPR054708">
    <property type="entry name" value="MTPAP-like_central"/>
</dbReference>
<feature type="compositionally biased region" description="Basic residues" evidence="5">
    <location>
        <begin position="1160"/>
        <end position="1172"/>
    </location>
</feature>
<comment type="similarity">
    <text evidence="1">Belongs to the DNA polymerase type-B-like family.</text>
</comment>
<dbReference type="GO" id="GO:0003729">
    <property type="term" value="F:mRNA binding"/>
    <property type="evidence" value="ECO:0007669"/>
    <property type="project" value="TreeGrafter"/>
</dbReference>
<dbReference type="Proteomes" id="UP001373714">
    <property type="component" value="Unassembled WGS sequence"/>
</dbReference>
<feature type="region of interest" description="Disordered" evidence="5">
    <location>
        <begin position="171"/>
        <end position="197"/>
    </location>
</feature>
<dbReference type="Gene3D" id="1.10.1410.10">
    <property type="match status" value="1"/>
</dbReference>
<dbReference type="SUPFAM" id="SSF81631">
    <property type="entry name" value="PAP/OAS1 substrate-binding domain"/>
    <property type="match status" value="1"/>
</dbReference>
<keyword evidence="4" id="KW-0460">Magnesium</keyword>
<dbReference type="AlphaFoldDB" id="A0AAV9USG5"/>
<protein>
    <recommendedName>
        <fullName evidence="2">polynucleotide adenylyltransferase</fullName>
        <ecNumber evidence="2">2.7.7.19</ecNumber>
    </recommendedName>
</protein>
<feature type="region of interest" description="Disordered" evidence="5">
    <location>
        <begin position="1145"/>
        <end position="1206"/>
    </location>
</feature>
<dbReference type="InterPro" id="IPR045862">
    <property type="entry name" value="Trf4-like"/>
</dbReference>
<evidence type="ECO:0000313" key="9">
    <source>
        <dbReference type="Proteomes" id="UP001373714"/>
    </source>
</evidence>
<comment type="caution">
    <text evidence="8">The sequence shown here is derived from an EMBL/GenBank/DDBJ whole genome shotgun (WGS) entry which is preliminary data.</text>
</comment>
<feature type="compositionally biased region" description="Pro residues" evidence="5">
    <location>
        <begin position="717"/>
        <end position="730"/>
    </location>
</feature>
<feature type="compositionally biased region" description="Basic and acidic residues" evidence="5">
    <location>
        <begin position="498"/>
        <end position="533"/>
    </location>
</feature>
<keyword evidence="9" id="KW-1185">Reference proteome</keyword>
<organism evidence="8 9">
    <name type="scientific">Orbilia blumenaviensis</name>
    <dbReference type="NCBI Taxonomy" id="1796055"/>
    <lineage>
        <taxon>Eukaryota</taxon>
        <taxon>Fungi</taxon>
        <taxon>Dikarya</taxon>
        <taxon>Ascomycota</taxon>
        <taxon>Pezizomycotina</taxon>
        <taxon>Orbiliomycetes</taxon>
        <taxon>Orbiliales</taxon>
        <taxon>Orbiliaceae</taxon>
        <taxon>Orbilia</taxon>
    </lineage>
</organism>
<evidence type="ECO:0000313" key="8">
    <source>
        <dbReference type="EMBL" id="KAK6346387.1"/>
    </source>
</evidence>
<feature type="region of interest" description="Disordered" evidence="5">
    <location>
        <begin position="228"/>
        <end position="550"/>
    </location>
</feature>
<feature type="region of interest" description="Disordered" evidence="5">
    <location>
        <begin position="594"/>
        <end position="632"/>
    </location>
</feature>
<evidence type="ECO:0000256" key="4">
    <source>
        <dbReference type="ARBA" id="ARBA00022842"/>
    </source>
</evidence>
<dbReference type="GO" id="GO:0043634">
    <property type="term" value="P:polyadenylation-dependent ncRNA catabolic process"/>
    <property type="evidence" value="ECO:0007669"/>
    <property type="project" value="TreeGrafter"/>
</dbReference>
<feature type="domain" description="PAP-associated" evidence="6">
    <location>
        <begin position="980"/>
        <end position="1037"/>
    </location>
</feature>
<name>A0AAV9USG5_9PEZI</name>
<dbReference type="GO" id="GO:0005730">
    <property type="term" value="C:nucleolus"/>
    <property type="evidence" value="ECO:0007669"/>
    <property type="project" value="TreeGrafter"/>
</dbReference>
<dbReference type="GO" id="GO:0010605">
    <property type="term" value="P:negative regulation of macromolecule metabolic process"/>
    <property type="evidence" value="ECO:0007669"/>
    <property type="project" value="UniProtKB-ARBA"/>
</dbReference>
<dbReference type="SUPFAM" id="SSF81301">
    <property type="entry name" value="Nucleotidyltransferase"/>
    <property type="match status" value="1"/>
</dbReference>
<dbReference type="Pfam" id="PF22600">
    <property type="entry name" value="MTPAP-like_central"/>
    <property type="match status" value="1"/>
</dbReference>
<dbReference type="GO" id="GO:0031123">
    <property type="term" value="P:RNA 3'-end processing"/>
    <property type="evidence" value="ECO:0007669"/>
    <property type="project" value="TreeGrafter"/>
</dbReference>
<evidence type="ECO:0000256" key="5">
    <source>
        <dbReference type="SAM" id="MobiDB-lite"/>
    </source>
</evidence>
<feature type="compositionally biased region" description="Low complexity" evidence="5">
    <location>
        <begin position="182"/>
        <end position="192"/>
    </location>
</feature>
<dbReference type="InterPro" id="IPR043519">
    <property type="entry name" value="NT_sf"/>
</dbReference>
<proteinExistence type="inferred from homology"/>
<evidence type="ECO:0000256" key="1">
    <source>
        <dbReference type="ARBA" id="ARBA00008593"/>
    </source>
</evidence>
<evidence type="ECO:0000256" key="3">
    <source>
        <dbReference type="ARBA" id="ARBA00022723"/>
    </source>
</evidence>
<evidence type="ECO:0000259" key="6">
    <source>
        <dbReference type="Pfam" id="PF03828"/>
    </source>
</evidence>
<dbReference type="PANTHER" id="PTHR23092">
    <property type="entry name" value="POLY(A) RNA POLYMERASE"/>
    <property type="match status" value="1"/>
</dbReference>
<feature type="region of interest" description="Disordered" evidence="5">
    <location>
        <begin position="680"/>
        <end position="749"/>
    </location>
</feature>
<dbReference type="PANTHER" id="PTHR23092:SF15">
    <property type="entry name" value="INACTIVE NON-CANONICAL POLY(A) RNA POLYMERASE PROTEIN TRF4-2-RELATED"/>
    <property type="match status" value="1"/>
</dbReference>
<feature type="compositionally biased region" description="Basic residues" evidence="5">
    <location>
        <begin position="1188"/>
        <end position="1206"/>
    </location>
</feature>
<dbReference type="EC" id="2.7.7.19" evidence="2"/>
<dbReference type="Gene3D" id="3.30.460.10">
    <property type="entry name" value="Beta Polymerase, domain 2"/>
    <property type="match status" value="1"/>
</dbReference>
<feature type="compositionally biased region" description="Polar residues" evidence="5">
    <location>
        <begin position="395"/>
        <end position="405"/>
    </location>
</feature>
<reference evidence="8 9" key="1">
    <citation type="submission" date="2019-10" db="EMBL/GenBank/DDBJ databases">
        <authorList>
            <person name="Palmer J.M."/>
        </authorList>
    </citation>
    <scope>NUCLEOTIDE SEQUENCE [LARGE SCALE GENOMIC DNA]</scope>
    <source>
        <strain evidence="8 9">TWF730</strain>
    </source>
</reference>
<gene>
    <name evidence="8" type="ORF">TWF730_010713</name>
</gene>
<dbReference type="GO" id="GO:0046872">
    <property type="term" value="F:metal ion binding"/>
    <property type="evidence" value="ECO:0007669"/>
    <property type="project" value="UniProtKB-KW"/>
</dbReference>
<evidence type="ECO:0000256" key="2">
    <source>
        <dbReference type="ARBA" id="ARBA00012388"/>
    </source>
</evidence>
<dbReference type="InterPro" id="IPR002058">
    <property type="entry name" value="PAP_assoc"/>
</dbReference>
<feature type="domain" description="Poly(A) RNA polymerase mitochondrial-like central palm" evidence="7">
    <location>
        <begin position="777"/>
        <end position="910"/>
    </location>
</feature>
<feature type="compositionally biased region" description="Basic and acidic residues" evidence="5">
    <location>
        <begin position="427"/>
        <end position="439"/>
    </location>
</feature>
<feature type="compositionally biased region" description="Polar residues" evidence="5">
    <location>
        <begin position="1173"/>
        <end position="1187"/>
    </location>
</feature>
<feature type="compositionally biased region" description="Polar residues" evidence="5">
    <location>
        <begin position="690"/>
        <end position="701"/>
    </location>
</feature>
<dbReference type="GO" id="GO:1990817">
    <property type="term" value="F:poly(A) RNA polymerase activity"/>
    <property type="evidence" value="ECO:0007669"/>
    <property type="project" value="UniProtKB-EC"/>
</dbReference>
<keyword evidence="3" id="KW-0479">Metal-binding</keyword>
<feature type="compositionally biased region" description="Basic residues" evidence="5">
    <location>
        <begin position="285"/>
        <end position="299"/>
    </location>
</feature>